<evidence type="ECO:0000256" key="1">
    <source>
        <dbReference type="SAM" id="Phobius"/>
    </source>
</evidence>
<feature type="transmembrane region" description="Helical" evidence="1">
    <location>
        <begin position="63"/>
        <end position="82"/>
    </location>
</feature>
<name>F5R9K8_METUF</name>
<dbReference type="eggNOG" id="ENOG5032UB8">
    <property type="taxonomic scope" value="Bacteria"/>
</dbReference>
<reference evidence="2 3" key="1">
    <citation type="journal article" date="2011" name="J. Bacteriol.">
        <title>Genome sequence of Methyloversatilis universalis FAM5T, a methylotrophic representative of the order Rhodocyclales.</title>
        <authorList>
            <person name="Kittichotirat W."/>
            <person name="Good N.M."/>
            <person name="Hall R."/>
            <person name="Bringel F."/>
            <person name="Lajus A."/>
            <person name="Medigue C."/>
            <person name="Smalley N.E."/>
            <person name="Beck D."/>
            <person name="Bumgarner R."/>
            <person name="Vuilleumier S."/>
            <person name="Kalyuzhnaya M.G."/>
        </authorList>
    </citation>
    <scope>NUCLEOTIDE SEQUENCE [LARGE SCALE GENOMIC DNA]</scope>
    <source>
        <strain evidence="3">ATCC BAA-1314 / JCM 13912 / FAM5</strain>
    </source>
</reference>
<dbReference type="Proteomes" id="UP000005019">
    <property type="component" value="Unassembled WGS sequence"/>
</dbReference>
<organism evidence="2 3">
    <name type="scientific">Methyloversatilis universalis (strain ATCC BAA-1314 / DSM 25237 / JCM 13912 / CCUG 52030 / FAM5)</name>
    <dbReference type="NCBI Taxonomy" id="1000565"/>
    <lineage>
        <taxon>Bacteria</taxon>
        <taxon>Pseudomonadati</taxon>
        <taxon>Pseudomonadota</taxon>
        <taxon>Betaproteobacteria</taxon>
        <taxon>Nitrosomonadales</taxon>
        <taxon>Sterolibacteriaceae</taxon>
        <taxon>Methyloversatilis</taxon>
    </lineage>
</organism>
<gene>
    <name evidence="2" type="ORF">METUNv1_00917</name>
</gene>
<evidence type="ECO:0000313" key="3">
    <source>
        <dbReference type="Proteomes" id="UP000005019"/>
    </source>
</evidence>
<accession>F5R9K8</accession>
<keyword evidence="1" id="KW-1133">Transmembrane helix</keyword>
<sequence>MAGAERGLRATLGASGLSLLASSSTLVCCALPALLVALGAGATLVALTVRFPQLIWLSEHKAGVFGGAALMLSAAGAAQWRARRLPCPADPAAARACMRARRLSVAVYALSVLLFLTGGFFAFVAPLLF</sequence>
<keyword evidence="3" id="KW-1185">Reference proteome</keyword>
<feature type="transmembrane region" description="Helical" evidence="1">
    <location>
        <begin position="103"/>
        <end position="128"/>
    </location>
</feature>
<proteinExistence type="predicted"/>
<evidence type="ECO:0000313" key="2">
    <source>
        <dbReference type="EMBL" id="EGK73078.1"/>
    </source>
</evidence>
<keyword evidence="1" id="KW-0472">Membrane</keyword>
<keyword evidence="1" id="KW-0812">Transmembrane</keyword>
<dbReference type="AlphaFoldDB" id="F5R9K8"/>
<evidence type="ECO:0008006" key="4">
    <source>
        <dbReference type="Google" id="ProtNLM"/>
    </source>
</evidence>
<dbReference type="STRING" id="1000565.METUNv1_00917"/>
<dbReference type="RefSeq" id="WP_008059266.1">
    <property type="nucleotide sequence ID" value="NZ_AFHG01000030.1"/>
</dbReference>
<dbReference type="EMBL" id="AFHG01000030">
    <property type="protein sequence ID" value="EGK73078.1"/>
    <property type="molecule type" value="Genomic_DNA"/>
</dbReference>
<comment type="caution">
    <text evidence="2">The sequence shown here is derived from an EMBL/GenBank/DDBJ whole genome shotgun (WGS) entry which is preliminary data.</text>
</comment>
<protein>
    <recommendedName>
        <fullName evidence="4">Mercuric transport protein MerT</fullName>
    </recommendedName>
</protein>